<name>A0A1K1NFM8_RUMFL</name>
<sequence>MIKLITGKKGTGKTKILIDQINEAVKSTNGNLVCIEKGDNIRRSISFRVRWCDTESFAIEGTDAFYGFVAGMLAGNYDIKDVFVDGILKIVGRDYDALGNLFEKLDKLTGEEATIVFTVSADDSELPESVKQFIK</sequence>
<accession>A0A1K1NFM8</accession>
<evidence type="ECO:0000313" key="1">
    <source>
        <dbReference type="EMBL" id="SFW34248.1"/>
    </source>
</evidence>
<dbReference type="EMBL" id="FPIP01000004">
    <property type="protein sequence ID" value="SFW34248.1"/>
    <property type="molecule type" value="Genomic_DNA"/>
</dbReference>
<gene>
    <name evidence="1" type="ORF">SAMN02910280_1965</name>
</gene>
<proteinExistence type="predicted"/>
<reference evidence="1 2" key="1">
    <citation type="submission" date="2016-11" db="EMBL/GenBank/DDBJ databases">
        <authorList>
            <person name="Jaros S."/>
            <person name="Januszkiewicz K."/>
            <person name="Wedrychowicz H."/>
        </authorList>
    </citation>
    <scope>NUCLEOTIDE SEQUENCE [LARGE SCALE GENOMIC DNA]</scope>
    <source>
        <strain evidence="1 2">YL228</strain>
    </source>
</reference>
<evidence type="ECO:0008006" key="3">
    <source>
        <dbReference type="Google" id="ProtNLM"/>
    </source>
</evidence>
<dbReference type="RefSeq" id="WP_072300230.1">
    <property type="nucleotide sequence ID" value="NZ_CAMFXY010000087.1"/>
</dbReference>
<protein>
    <recommendedName>
        <fullName evidence="3">Twitching motility protein PilT</fullName>
    </recommendedName>
</protein>
<evidence type="ECO:0000313" key="2">
    <source>
        <dbReference type="Proteomes" id="UP000183461"/>
    </source>
</evidence>
<dbReference type="AlphaFoldDB" id="A0A1K1NFM8"/>
<organism evidence="1 2">
    <name type="scientific">Ruminococcus flavefaciens</name>
    <dbReference type="NCBI Taxonomy" id="1265"/>
    <lineage>
        <taxon>Bacteria</taxon>
        <taxon>Bacillati</taxon>
        <taxon>Bacillota</taxon>
        <taxon>Clostridia</taxon>
        <taxon>Eubacteriales</taxon>
        <taxon>Oscillospiraceae</taxon>
        <taxon>Ruminococcus</taxon>
    </lineage>
</organism>
<dbReference type="Proteomes" id="UP000183461">
    <property type="component" value="Unassembled WGS sequence"/>
</dbReference>